<protein>
    <recommendedName>
        <fullName evidence="4">protein disulfide-isomerase</fullName>
        <ecNumber evidence="4">5.3.4.1</ecNumber>
    </recommendedName>
</protein>
<feature type="domain" description="Thioredoxin" evidence="15">
    <location>
        <begin position="292"/>
        <end position="434"/>
    </location>
</feature>
<dbReference type="PANTHER" id="PTHR18929:SF101">
    <property type="entry name" value="PROTEIN DISULFIDE-ISOMERASE"/>
    <property type="match status" value="1"/>
</dbReference>
<dbReference type="InterPro" id="IPR013766">
    <property type="entry name" value="Thioredoxin_domain"/>
</dbReference>
<dbReference type="FunFam" id="3.40.30.10:FF:000023">
    <property type="entry name" value="Protein disulfide-isomerase"/>
    <property type="match status" value="1"/>
</dbReference>
<feature type="chain" id="PRO_5029442857" description="protein disulfide-isomerase" evidence="14">
    <location>
        <begin position="22"/>
        <end position="467"/>
    </location>
</feature>
<proteinExistence type="inferred from homology"/>
<evidence type="ECO:0000256" key="5">
    <source>
        <dbReference type="ARBA" id="ARBA00022729"/>
    </source>
</evidence>
<comment type="caution">
    <text evidence="16">The sequence shown here is derived from an EMBL/GenBank/DDBJ whole genome shotgun (WGS) entry which is preliminary data.</text>
</comment>
<dbReference type="GO" id="GO:0005788">
    <property type="term" value="C:endoplasmic reticulum lumen"/>
    <property type="evidence" value="ECO:0007669"/>
    <property type="project" value="UniProtKB-SubCell"/>
</dbReference>
<evidence type="ECO:0000259" key="15">
    <source>
        <dbReference type="PROSITE" id="PS51352"/>
    </source>
</evidence>
<dbReference type="GO" id="GO:0034976">
    <property type="term" value="P:response to endoplasmic reticulum stress"/>
    <property type="evidence" value="ECO:0007669"/>
    <property type="project" value="TreeGrafter"/>
</dbReference>
<dbReference type="PROSITE" id="PS51352">
    <property type="entry name" value="THIOREDOXIN_2"/>
    <property type="match status" value="2"/>
</dbReference>
<dbReference type="CDD" id="cd02982">
    <property type="entry name" value="PDI_b'_family"/>
    <property type="match status" value="1"/>
</dbReference>
<dbReference type="GO" id="GO:0009897">
    <property type="term" value="C:external side of plasma membrane"/>
    <property type="evidence" value="ECO:0007669"/>
    <property type="project" value="TreeGrafter"/>
</dbReference>
<sequence>MLRRVLLRLALALAVLARAGAAPEEEDHVLVLNKGNFEEALAAHKYLLVEFYAPWCGHCKALAPEYAKAAGKLKAEGSEIRLAKVDATEESDLAQQYGVRGYPTIKFFKNGDTAAPKEYTGDAESDGAKQFLLAAEAVDDMPFGITSSGDVFSKYKLDRDGVVLFKKFDEGRNDFEGEVTKEKLLDFIKHNQLPLVIEFTEQTAPKIFGGEIKTHILLFLPKSVSDYEGKLSNFKKAAQGFKGKILFIFIDSDHTDNQRILEFFGLKKEECPAVRLITLEEEMTKYKPESDELTAEKITDFCHRFLEGKIKPHLMSQELPEDWDKQPVKVLVGRNFEEVAFDEKKNVFVEFYAPWCGHCKQLAPIWDKLGETYKDHENIVIAKMDSTANEVEAVKVHSFPTLKFFPASADRTVIDYNGERTLEGFKKFLESGGQDGAGDDDDLEDLEEAEEPDLEEDDDQKAVKDEL</sequence>
<dbReference type="EC" id="5.3.4.1" evidence="4"/>
<dbReference type="CDD" id="cd02995">
    <property type="entry name" value="PDI_a_PDI_a'_C"/>
    <property type="match status" value="1"/>
</dbReference>
<reference evidence="16 17" key="1">
    <citation type="journal article" date="2020" name="Nature">
        <title>Six reference-quality genomes reveal evolution of bat adaptations.</title>
        <authorList>
            <person name="Jebb D."/>
            <person name="Huang Z."/>
            <person name="Pippel M."/>
            <person name="Hughes G.M."/>
            <person name="Lavrichenko K."/>
            <person name="Devanna P."/>
            <person name="Winkler S."/>
            <person name="Jermiin L.S."/>
            <person name="Skirmuntt E.C."/>
            <person name="Katzourakis A."/>
            <person name="Burkitt-Gray L."/>
            <person name="Ray D.A."/>
            <person name="Sullivan K.A.M."/>
            <person name="Roscito J.G."/>
            <person name="Kirilenko B.M."/>
            <person name="Davalos L.M."/>
            <person name="Corthals A.P."/>
            <person name="Power M.L."/>
            <person name="Jones G."/>
            <person name="Ransome R.D."/>
            <person name="Dechmann D.K.N."/>
            <person name="Locatelli A.G."/>
            <person name="Puechmaille S.J."/>
            <person name="Fedrigo O."/>
            <person name="Jarvis E.D."/>
            <person name="Hiller M."/>
            <person name="Vernes S.C."/>
            <person name="Myers E.W."/>
            <person name="Teeling E.C."/>
        </authorList>
    </citation>
    <scope>NUCLEOTIDE SEQUENCE [LARGE SCALE GENOMIC DNA]</scope>
    <source>
        <strain evidence="16">MPipKuh1</strain>
        <tissue evidence="16">Flight muscle</tissue>
    </source>
</reference>
<evidence type="ECO:0000256" key="6">
    <source>
        <dbReference type="ARBA" id="ARBA00022737"/>
    </source>
</evidence>
<feature type="region of interest" description="Disordered" evidence="13">
    <location>
        <begin position="430"/>
        <end position="467"/>
    </location>
</feature>
<organism evidence="16 17">
    <name type="scientific">Pipistrellus kuhlii</name>
    <name type="common">Kuhl's pipistrelle</name>
    <dbReference type="NCBI Taxonomy" id="59472"/>
    <lineage>
        <taxon>Eukaryota</taxon>
        <taxon>Metazoa</taxon>
        <taxon>Chordata</taxon>
        <taxon>Craniata</taxon>
        <taxon>Vertebrata</taxon>
        <taxon>Euteleostomi</taxon>
        <taxon>Mammalia</taxon>
        <taxon>Eutheria</taxon>
        <taxon>Laurasiatheria</taxon>
        <taxon>Chiroptera</taxon>
        <taxon>Yangochiroptera</taxon>
        <taxon>Vespertilionidae</taxon>
        <taxon>Pipistrellus</taxon>
    </lineage>
</organism>
<keyword evidence="17" id="KW-1185">Reference proteome</keyword>
<name>A0A7J7SF89_PIPKU</name>
<keyword evidence="11" id="KW-0676">Redox-active center</keyword>
<dbReference type="Proteomes" id="UP000558488">
    <property type="component" value="Unassembled WGS sequence"/>
</dbReference>
<evidence type="ECO:0000256" key="7">
    <source>
        <dbReference type="ARBA" id="ARBA00022824"/>
    </source>
</evidence>
<dbReference type="NCBIfam" id="TIGR01126">
    <property type="entry name" value="pdi_dom"/>
    <property type="match status" value="2"/>
</dbReference>
<keyword evidence="8" id="KW-1015">Disulfide bond</keyword>
<evidence type="ECO:0000313" key="17">
    <source>
        <dbReference type="Proteomes" id="UP000558488"/>
    </source>
</evidence>
<evidence type="ECO:0000256" key="2">
    <source>
        <dbReference type="ARBA" id="ARBA00004319"/>
    </source>
</evidence>
<comment type="catalytic activity">
    <reaction evidence="1">
        <text>Catalyzes the rearrangement of -S-S- bonds in proteins.</text>
        <dbReference type="EC" id="5.3.4.1"/>
    </reaction>
</comment>
<dbReference type="InterPro" id="IPR036249">
    <property type="entry name" value="Thioredoxin-like_sf"/>
</dbReference>
<evidence type="ECO:0000256" key="9">
    <source>
        <dbReference type="ARBA" id="ARBA00023186"/>
    </source>
</evidence>
<dbReference type="InterPro" id="IPR017937">
    <property type="entry name" value="Thioredoxin_CS"/>
</dbReference>
<feature type="signal peptide" evidence="14">
    <location>
        <begin position="1"/>
        <end position="21"/>
    </location>
</feature>
<dbReference type="PRINTS" id="PR00421">
    <property type="entry name" value="THIOREDOXIN"/>
</dbReference>
<evidence type="ECO:0000256" key="12">
    <source>
        <dbReference type="RuleBase" id="RU004208"/>
    </source>
</evidence>
<evidence type="ECO:0000313" key="16">
    <source>
        <dbReference type="EMBL" id="KAF6286885.1"/>
    </source>
</evidence>
<evidence type="ECO:0000256" key="3">
    <source>
        <dbReference type="ARBA" id="ARBA00006347"/>
    </source>
</evidence>
<dbReference type="FunFam" id="3.40.30.10:FF:000027">
    <property type="entry name" value="protein disulfide-isomerase A2"/>
    <property type="match status" value="1"/>
</dbReference>
<evidence type="ECO:0000256" key="1">
    <source>
        <dbReference type="ARBA" id="ARBA00001182"/>
    </source>
</evidence>
<comment type="similarity">
    <text evidence="3 12">Belongs to the protein disulfide isomerase family.</text>
</comment>
<accession>A0A7J7SF89</accession>
<dbReference type="Pfam" id="PF13848">
    <property type="entry name" value="Thioredoxin_6"/>
    <property type="match status" value="1"/>
</dbReference>
<feature type="domain" description="Thioredoxin" evidence="15">
    <location>
        <begin position="11"/>
        <end position="193"/>
    </location>
</feature>
<feature type="compositionally biased region" description="Acidic residues" evidence="13">
    <location>
        <begin position="437"/>
        <end position="459"/>
    </location>
</feature>
<dbReference type="PANTHER" id="PTHR18929">
    <property type="entry name" value="PROTEIN DISULFIDE ISOMERASE"/>
    <property type="match status" value="1"/>
</dbReference>
<keyword evidence="10" id="KW-0413">Isomerase</keyword>
<dbReference type="GO" id="GO:0006457">
    <property type="term" value="P:protein folding"/>
    <property type="evidence" value="ECO:0007669"/>
    <property type="project" value="TreeGrafter"/>
</dbReference>
<dbReference type="InterPro" id="IPR005788">
    <property type="entry name" value="PDI_thioredoxin-like_dom"/>
</dbReference>
<dbReference type="EMBL" id="JACAGB010000044">
    <property type="protein sequence ID" value="KAF6286885.1"/>
    <property type="molecule type" value="Genomic_DNA"/>
</dbReference>
<dbReference type="AlphaFoldDB" id="A0A7J7SF89"/>
<dbReference type="CDD" id="cd02981">
    <property type="entry name" value="PDI_b_family"/>
    <property type="match status" value="1"/>
</dbReference>
<dbReference type="SUPFAM" id="SSF52833">
    <property type="entry name" value="Thioredoxin-like"/>
    <property type="match status" value="4"/>
</dbReference>
<dbReference type="Gene3D" id="3.40.30.10">
    <property type="entry name" value="Glutaredoxin"/>
    <property type="match status" value="4"/>
</dbReference>
<evidence type="ECO:0000256" key="4">
    <source>
        <dbReference type="ARBA" id="ARBA00012723"/>
    </source>
</evidence>
<evidence type="ECO:0000256" key="11">
    <source>
        <dbReference type="ARBA" id="ARBA00023284"/>
    </source>
</evidence>
<evidence type="ECO:0000256" key="13">
    <source>
        <dbReference type="SAM" id="MobiDB-lite"/>
    </source>
</evidence>
<keyword evidence="5 14" id="KW-0732">Signal</keyword>
<evidence type="ECO:0000256" key="14">
    <source>
        <dbReference type="SAM" id="SignalP"/>
    </source>
</evidence>
<evidence type="ECO:0000256" key="8">
    <source>
        <dbReference type="ARBA" id="ARBA00023157"/>
    </source>
</evidence>
<dbReference type="PROSITE" id="PS00194">
    <property type="entry name" value="THIOREDOXIN_1"/>
    <property type="match status" value="2"/>
</dbReference>
<dbReference type="GO" id="GO:0003756">
    <property type="term" value="F:protein disulfide isomerase activity"/>
    <property type="evidence" value="ECO:0007669"/>
    <property type="project" value="UniProtKB-EC"/>
</dbReference>
<comment type="subcellular location">
    <subcellularLocation>
        <location evidence="2">Endoplasmic reticulum lumen</location>
    </subcellularLocation>
</comment>
<dbReference type="FunFam" id="3.40.30.10:FF:000030">
    <property type="entry name" value="Protein disulfide-isomerase"/>
    <property type="match status" value="1"/>
</dbReference>
<keyword evidence="7" id="KW-0256">Endoplasmic reticulum</keyword>
<gene>
    <name evidence="16" type="ORF">mPipKuh1_013037</name>
</gene>
<dbReference type="Pfam" id="PF00085">
    <property type="entry name" value="Thioredoxin"/>
    <property type="match status" value="1"/>
</dbReference>
<keyword evidence="9" id="KW-0143">Chaperone</keyword>
<keyword evidence="6" id="KW-0677">Repeat</keyword>
<dbReference type="CDD" id="cd02961">
    <property type="entry name" value="PDI_a_family"/>
    <property type="match status" value="1"/>
</dbReference>
<evidence type="ECO:0000256" key="10">
    <source>
        <dbReference type="ARBA" id="ARBA00023235"/>
    </source>
</evidence>